<accession>A0ABR9QPT9</accession>
<dbReference type="InterPro" id="IPR025510">
    <property type="entry name" value="DUF4397"/>
</dbReference>
<gene>
    <name evidence="2" type="ORF">IMZ08_20990</name>
</gene>
<evidence type="ECO:0000313" key="3">
    <source>
        <dbReference type="Proteomes" id="UP001516662"/>
    </source>
</evidence>
<evidence type="ECO:0000259" key="1">
    <source>
        <dbReference type="Pfam" id="PF14344"/>
    </source>
</evidence>
<keyword evidence="3" id="KW-1185">Reference proteome</keyword>
<organism evidence="2 3">
    <name type="scientific">Litchfieldia luteola</name>
    <dbReference type="NCBI Taxonomy" id="682179"/>
    <lineage>
        <taxon>Bacteria</taxon>
        <taxon>Bacillati</taxon>
        <taxon>Bacillota</taxon>
        <taxon>Bacilli</taxon>
        <taxon>Bacillales</taxon>
        <taxon>Bacillaceae</taxon>
        <taxon>Litchfieldia</taxon>
    </lineage>
</organism>
<sequence length="259" mass="28709">MNHHYQYTDQLVQKSLKYELLANYYKYIDPARHIHYYQKHFQCVQRLMTMGYRADMQQLMNMMESTPRMANIRVLHASPNAPAVDVYANGQQILKNVSYKQVSDYLSVPSGEYVIDIVPTGKPAQRVLRQRVMIQPGATITVAAAGTVENLQLIPVTDKTSSSPGKASVRFFHLSPDAPAVDIAVEDGPVLFRNVSFGNAANYIEIDPAQVNLEVRLAGTDTVVLTIPNVNIQPNKAYTAVAVGLAEGTPSLEAIFLMP</sequence>
<dbReference type="RefSeq" id="WP_193539806.1">
    <property type="nucleotide sequence ID" value="NZ_JADCLJ010000025.1"/>
</dbReference>
<comment type="caution">
    <text evidence="2">The sequence shown here is derived from an EMBL/GenBank/DDBJ whole genome shotgun (WGS) entry which is preliminary data.</text>
</comment>
<dbReference type="Proteomes" id="UP001516662">
    <property type="component" value="Unassembled WGS sequence"/>
</dbReference>
<name>A0ABR9QPT9_9BACI</name>
<protein>
    <submittedName>
        <fullName evidence="2">DUF4397 domain-containing protein</fullName>
    </submittedName>
</protein>
<reference evidence="2 3" key="1">
    <citation type="submission" date="2020-10" db="EMBL/GenBank/DDBJ databases">
        <title>Bacillus sp. HD4P25, an endophyte from a halophyte.</title>
        <authorList>
            <person name="Sun J.-Q."/>
        </authorList>
    </citation>
    <scope>NUCLEOTIDE SEQUENCE [LARGE SCALE GENOMIC DNA]</scope>
    <source>
        <strain evidence="2 3">YIM 93174</strain>
    </source>
</reference>
<dbReference type="EMBL" id="JADCLJ010000025">
    <property type="protein sequence ID" value="MBE4910517.1"/>
    <property type="molecule type" value="Genomic_DNA"/>
</dbReference>
<proteinExistence type="predicted"/>
<dbReference type="Pfam" id="PF14344">
    <property type="entry name" value="DUF4397"/>
    <property type="match status" value="1"/>
</dbReference>
<feature type="domain" description="DUF4397" evidence="1">
    <location>
        <begin position="70"/>
        <end position="184"/>
    </location>
</feature>
<evidence type="ECO:0000313" key="2">
    <source>
        <dbReference type="EMBL" id="MBE4910517.1"/>
    </source>
</evidence>